<organism evidence="2 3">
    <name type="scientific">Leptospira stimsonii</name>
    <dbReference type="NCBI Taxonomy" id="2202203"/>
    <lineage>
        <taxon>Bacteria</taxon>
        <taxon>Pseudomonadati</taxon>
        <taxon>Spirochaetota</taxon>
        <taxon>Spirochaetia</taxon>
        <taxon>Leptospirales</taxon>
        <taxon>Leptospiraceae</taxon>
        <taxon>Leptospira</taxon>
    </lineage>
</organism>
<protein>
    <submittedName>
        <fullName evidence="2">Uncharacterized protein</fullName>
    </submittedName>
</protein>
<feature type="transmembrane region" description="Helical" evidence="1">
    <location>
        <begin position="6"/>
        <end position="26"/>
    </location>
</feature>
<dbReference type="EMBL" id="QHCS01000001">
    <property type="protein sequence ID" value="RHX87925.1"/>
    <property type="molecule type" value="Genomic_DNA"/>
</dbReference>
<dbReference type="AlphaFoldDB" id="A0A8B3CTB4"/>
<sequence length="65" mass="7549">MIHFPGLLSLHVSFAIFTGPLFFLFIQSIFKEECLDFRESAVWRSLTRPFLIRQFVGTNELAILS</sequence>
<reference evidence="3" key="1">
    <citation type="submission" date="2018-05" db="EMBL/GenBank/DDBJ databases">
        <title>Leptospira yasudae sp. nov. and Leptospira stimsonii sp. nov., two pathogenic species of the genus Leptospira isolated from environmental sources.</title>
        <authorList>
            <person name="Casanovas-Massana A."/>
            <person name="Hamond C."/>
            <person name="Santos L.A."/>
            <person name="Hacker K.P."/>
            <person name="Balassiano I."/>
            <person name="Medeiros M.A."/>
            <person name="Reis M.G."/>
            <person name="Ko A.I."/>
            <person name="Wunder E.A."/>
        </authorList>
    </citation>
    <scope>NUCLEOTIDE SEQUENCE [LARGE SCALE GENOMIC DNA]</scope>
    <source>
        <strain evidence="3">AMB6-RJ</strain>
    </source>
</reference>
<evidence type="ECO:0000313" key="3">
    <source>
        <dbReference type="Proteomes" id="UP000266669"/>
    </source>
</evidence>
<evidence type="ECO:0000313" key="2">
    <source>
        <dbReference type="EMBL" id="RHX87925.1"/>
    </source>
</evidence>
<comment type="caution">
    <text evidence="2">The sequence shown here is derived from an EMBL/GenBank/DDBJ whole genome shotgun (WGS) entry which is preliminary data.</text>
</comment>
<name>A0A8B3CTB4_9LEPT</name>
<dbReference type="Proteomes" id="UP000266669">
    <property type="component" value="Unassembled WGS sequence"/>
</dbReference>
<evidence type="ECO:0000256" key="1">
    <source>
        <dbReference type="SAM" id="Phobius"/>
    </source>
</evidence>
<accession>A0A8B3CTB4</accession>
<keyword evidence="1" id="KW-0472">Membrane</keyword>
<keyword evidence="1" id="KW-1133">Transmembrane helix</keyword>
<keyword evidence="1" id="KW-0812">Transmembrane</keyword>
<gene>
    <name evidence="2" type="ORF">DLM78_02845</name>
</gene>
<proteinExistence type="predicted"/>